<reference evidence="1" key="1">
    <citation type="submission" date="2021-04" db="EMBL/GenBank/DDBJ databases">
        <authorList>
            <person name="Hornung B."/>
        </authorList>
    </citation>
    <scope>NUCLEOTIDE SEQUENCE</scope>
    <source>
        <strain evidence="1">G5G6</strain>
    </source>
</reference>
<comment type="caution">
    <text evidence="1">The sequence shown here is derived from an EMBL/GenBank/DDBJ whole genome shotgun (WGS) entry which is preliminary data.</text>
</comment>
<sequence>MMMPNYQAQIVGKIRPGRPDDSLPFLGMCFHHRPFFIIKGRGLQQYMVRNPDLSDIVEKRAQVEQLHFAMRQTARLAQFTCKNHNPITVAPRISVTLL</sequence>
<dbReference type="AlphaFoldDB" id="A0A916J6C6"/>
<protein>
    <submittedName>
        <fullName evidence="1">Uncharacterized protein</fullName>
    </submittedName>
</protein>
<evidence type="ECO:0000313" key="2">
    <source>
        <dbReference type="Proteomes" id="UP000742786"/>
    </source>
</evidence>
<accession>A0A916J6C6</accession>
<keyword evidence="2" id="KW-1185">Reference proteome</keyword>
<evidence type="ECO:0000313" key="1">
    <source>
        <dbReference type="EMBL" id="CAG4885354.1"/>
    </source>
</evidence>
<name>A0A916J6C6_9PROT</name>
<dbReference type="Proteomes" id="UP000742786">
    <property type="component" value="Unassembled WGS sequence"/>
</dbReference>
<organism evidence="1 2">
    <name type="scientific">Georgfuchsia toluolica</name>
    <dbReference type="NCBI Taxonomy" id="424218"/>
    <lineage>
        <taxon>Bacteria</taxon>
        <taxon>Pseudomonadati</taxon>
        <taxon>Pseudomonadota</taxon>
        <taxon>Betaproteobacteria</taxon>
        <taxon>Nitrosomonadales</taxon>
        <taxon>Sterolibacteriaceae</taxon>
        <taxon>Georgfuchsia</taxon>
    </lineage>
</organism>
<gene>
    <name evidence="1" type="ORF">GTOL_13237</name>
</gene>
<proteinExistence type="predicted"/>
<dbReference type="EMBL" id="CAJQUM010000001">
    <property type="protein sequence ID" value="CAG4885354.1"/>
    <property type="molecule type" value="Genomic_DNA"/>
</dbReference>